<dbReference type="SMART" id="SM00328">
    <property type="entry name" value="BPI1"/>
    <property type="match status" value="1"/>
</dbReference>
<comment type="subcellular location">
    <subcellularLocation>
        <location evidence="1 7">Secreted</location>
    </subcellularLocation>
</comment>
<proteinExistence type="inferred from homology"/>
<feature type="disulfide bond" evidence="6">
    <location>
        <begin position="152"/>
        <end position="191"/>
    </location>
</feature>
<feature type="domain" description="Lipid-binding serum glycoprotein N-terminal" evidence="9">
    <location>
        <begin position="26"/>
        <end position="248"/>
    </location>
</feature>
<dbReference type="Ensembl" id="ENSATET00000061023.2">
    <property type="protein sequence ID" value="ENSATEP00000051732.2"/>
    <property type="gene ID" value="ENSATEG00000010998.3"/>
</dbReference>
<dbReference type="PIRSF" id="PIRSF002417">
    <property type="entry name" value="Lipid_binding_protein"/>
    <property type="match status" value="1"/>
</dbReference>
<dbReference type="GO" id="GO:0045087">
    <property type="term" value="P:innate immune response"/>
    <property type="evidence" value="ECO:0007669"/>
    <property type="project" value="UniProtKB-UniRule"/>
</dbReference>
<evidence type="ECO:0000256" key="6">
    <source>
        <dbReference type="PIRSR" id="PIRSR002417-50"/>
    </source>
</evidence>
<dbReference type="InterPro" id="IPR032942">
    <property type="entry name" value="BPI/LBP/Plunc"/>
</dbReference>
<dbReference type="PANTHER" id="PTHR10504:SF132">
    <property type="entry name" value="BACTERICIDAL PERMEABILITY-INCREASING PROTEIN"/>
    <property type="match status" value="1"/>
</dbReference>
<reference evidence="11" key="1">
    <citation type="submission" date="2021-04" db="EMBL/GenBank/DDBJ databases">
        <authorList>
            <consortium name="Wellcome Sanger Institute Data Sharing"/>
        </authorList>
    </citation>
    <scope>NUCLEOTIDE SEQUENCE [LARGE SCALE GENOMIC DNA]</scope>
</reference>
<comment type="domain">
    <text evidence="7">The N- and C-terminal barrels adopt an identical fold despite having only 13% of conserved residues.</text>
</comment>
<dbReference type="InterPro" id="IPR017942">
    <property type="entry name" value="Lipid-bd_serum_glycop_N"/>
</dbReference>
<keyword evidence="7" id="KW-0399">Innate immunity</keyword>
<name>A0A7N6AU69_ANATE</name>
<evidence type="ECO:0000256" key="1">
    <source>
        <dbReference type="ARBA" id="ARBA00004613"/>
    </source>
</evidence>
<dbReference type="SMART" id="SM00329">
    <property type="entry name" value="BPI2"/>
    <property type="match status" value="1"/>
</dbReference>
<dbReference type="AlphaFoldDB" id="A0A7N6AU69"/>
<dbReference type="GeneTree" id="ENSGT01150000286994"/>
<evidence type="ECO:0000256" key="2">
    <source>
        <dbReference type="ARBA" id="ARBA00007292"/>
    </source>
</evidence>
<sequence length="478" mass="52517">MLPSVVVLLMFISGTCAENPAIQFVLTNKGLQKGKHRVTDWIQQHLENVTLPDISSDIHIPILGNIHYTLTDISITKCDLPEPSVEFYPNVTGFKTSISGLSVALTGEWETHYHIIHDGGSLDMAVFDLNVISAVELGKDAGGHLSVSSISCDAQVGDVDVRFHGGDSWIFQPFVKYFKRQIIGKIQKSICPSVEEMIVTLESHLQAMNVSFDVNQLLSLDLNLTSVPVVDATSLNLGLKGEFYNIRTHSEPPFKPKSFTLPEQQGYMMSVGLSEFTLNSASYGYYSAGLLQADINDSMILQHLHMHLNTSVVGLLIPQLLSMFPGLPMSLKVYARQVPVFSFQHDVVKLGLHGAVKAFAIQPNGTQIPLFTLNVDSDLSGKIYVSDGKLKGSVKMDKFTLKLAASEVGTFKTDTLENLTRCGIQTIVFPKVNEKLDKGFVLPRIKQAQLVNSVLKVEQGFMAMSSDVEVFPSDKGLK</sequence>
<keyword evidence="7 8" id="KW-0732">Signal</keyword>
<comment type="domain">
    <text evidence="7">The N-terminal region may be exposed to the interior of the granule, whereas the C-terminal portion may be embedded in the membrane. During phagocytosis and degranulation, proteases may be released and activated and cleave BPI at the junction of the N- and C-terminal portions of the molecule, providing controlled release of the N-terminal antibacterial fragment when bacteria are ingested.</text>
</comment>
<dbReference type="GO" id="GO:0050829">
    <property type="term" value="P:defense response to Gram-negative bacterium"/>
    <property type="evidence" value="ECO:0007669"/>
    <property type="project" value="UniProtKB-UniRule"/>
</dbReference>
<keyword evidence="12" id="KW-1185">Reference proteome</keyword>
<evidence type="ECO:0000259" key="9">
    <source>
        <dbReference type="SMART" id="SM00328"/>
    </source>
</evidence>
<evidence type="ECO:0000256" key="5">
    <source>
        <dbReference type="ARBA" id="ARBA00023180"/>
    </source>
</evidence>
<dbReference type="Pfam" id="PF02886">
    <property type="entry name" value="LBP_BPI_CETP_C"/>
    <property type="match status" value="1"/>
</dbReference>
<reference evidence="11" key="3">
    <citation type="submission" date="2025-09" db="UniProtKB">
        <authorList>
            <consortium name="Ensembl"/>
        </authorList>
    </citation>
    <scope>IDENTIFICATION</scope>
</reference>
<keyword evidence="7" id="KW-0044">Antibiotic</keyword>
<dbReference type="Gene3D" id="3.15.10.10">
    <property type="entry name" value="Bactericidal permeability-increasing protein, domain 1"/>
    <property type="match status" value="1"/>
</dbReference>
<evidence type="ECO:0000256" key="8">
    <source>
        <dbReference type="SAM" id="SignalP"/>
    </source>
</evidence>
<dbReference type="GO" id="GO:0008289">
    <property type="term" value="F:lipid binding"/>
    <property type="evidence" value="ECO:0007669"/>
    <property type="project" value="InterPro"/>
</dbReference>
<dbReference type="InterPro" id="IPR017943">
    <property type="entry name" value="Bactericidal_perm-incr_a/b_dom"/>
</dbReference>
<reference evidence="11" key="2">
    <citation type="submission" date="2025-08" db="UniProtKB">
        <authorList>
            <consortium name="Ensembl"/>
        </authorList>
    </citation>
    <scope>IDENTIFICATION</scope>
</reference>
<evidence type="ECO:0000256" key="7">
    <source>
        <dbReference type="RuleBase" id="RU369039"/>
    </source>
</evidence>
<evidence type="ECO:0000313" key="11">
    <source>
        <dbReference type="Ensembl" id="ENSATEP00000051732.2"/>
    </source>
</evidence>
<keyword evidence="3 7" id="KW-0964">Secreted</keyword>
<organism evidence="11 12">
    <name type="scientific">Anabas testudineus</name>
    <name type="common">Climbing perch</name>
    <name type="synonym">Anthias testudineus</name>
    <dbReference type="NCBI Taxonomy" id="64144"/>
    <lineage>
        <taxon>Eukaryota</taxon>
        <taxon>Metazoa</taxon>
        <taxon>Chordata</taxon>
        <taxon>Craniata</taxon>
        <taxon>Vertebrata</taxon>
        <taxon>Euteleostomi</taxon>
        <taxon>Actinopterygii</taxon>
        <taxon>Neopterygii</taxon>
        <taxon>Teleostei</taxon>
        <taxon>Neoteleostei</taxon>
        <taxon>Acanthomorphata</taxon>
        <taxon>Anabantaria</taxon>
        <taxon>Anabantiformes</taxon>
        <taxon>Anabantoidei</taxon>
        <taxon>Anabantidae</taxon>
        <taxon>Anabas</taxon>
    </lineage>
</organism>
<comment type="similarity">
    <text evidence="2">Belongs to the BPI/LBP/Plunc superfamily. BPI/LBP family.</text>
</comment>
<dbReference type="Gene3D" id="3.15.20.10">
    <property type="entry name" value="Bactericidal permeability-increasing protein, domain 2"/>
    <property type="match status" value="1"/>
</dbReference>
<feature type="domain" description="Lipid-binding serum glycoprotein C-terminal" evidence="10">
    <location>
        <begin position="263"/>
        <end position="466"/>
    </location>
</feature>
<dbReference type="SUPFAM" id="SSF55394">
    <property type="entry name" value="Bactericidal permeability-increasing protein, BPI"/>
    <property type="match status" value="2"/>
</dbReference>
<protein>
    <recommendedName>
        <fullName evidence="7">Bactericidal permeability-increasing protein</fullName>
        <shortName evidence="7">BPI</shortName>
    </recommendedName>
</protein>
<keyword evidence="4 6" id="KW-1015">Disulfide bond</keyword>
<dbReference type="FunFam" id="3.15.20.10:FF:000001">
    <property type="entry name" value="Phospholipid transfer protein"/>
    <property type="match status" value="1"/>
</dbReference>
<dbReference type="InterPro" id="IPR001124">
    <property type="entry name" value="Lipid-bd_serum_glycop_C"/>
</dbReference>
<dbReference type="PANTHER" id="PTHR10504">
    <property type="entry name" value="BACTERICIDAL PERMEABILITY-INCREASING BPI PROTEIN-RELATED"/>
    <property type="match status" value="1"/>
</dbReference>
<evidence type="ECO:0000313" key="12">
    <source>
        <dbReference type="Proteomes" id="UP000265040"/>
    </source>
</evidence>
<comment type="subunit">
    <text evidence="7">Monomer. Homodimer; disulfide-linked.</text>
</comment>
<dbReference type="GO" id="GO:0005615">
    <property type="term" value="C:extracellular space"/>
    <property type="evidence" value="ECO:0007669"/>
    <property type="project" value="UniProtKB-UniRule"/>
</dbReference>
<evidence type="ECO:0000259" key="10">
    <source>
        <dbReference type="SMART" id="SM00329"/>
    </source>
</evidence>
<keyword evidence="7" id="KW-0929">Antimicrobial</keyword>
<feature type="chain" id="PRO_5043501423" description="Bactericidal permeability-increasing protein" evidence="8">
    <location>
        <begin position="18"/>
        <end position="478"/>
    </location>
</feature>
<comment type="function">
    <text evidence="7">The cytotoxic action of BPI is limited to many species of Gram-negative bacteria; this specificity may be explained by a strong affinity of the very basic N-terminal half for the negatively charged lipopolysaccharides that are unique to the Gram-negative bacterial outer envelope.</text>
</comment>
<keyword evidence="7" id="KW-0391">Immunity</keyword>
<dbReference type="FunFam" id="3.15.10.10:FF:000001">
    <property type="entry name" value="phospholipid transfer protein-like"/>
    <property type="match status" value="1"/>
</dbReference>
<dbReference type="Pfam" id="PF01273">
    <property type="entry name" value="LBP_BPI_CETP"/>
    <property type="match status" value="1"/>
</dbReference>
<evidence type="ECO:0000256" key="3">
    <source>
        <dbReference type="ARBA" id="ARBA00022525"/>
    </source>
</evidence>
<dbReference type="Proteomes" id="UP000265040">
    <property type="component" value="Chromosome 7"/>
</dbReference>
<feature type="signal peptide" evidence="8">
    <location>
        <begin position="1"/>
        <end position="17"/>
    </location>
</feature>
<keyword evidence="5 7" id="KW-0325">Glycoprotein</keyword>
<accession>A0A7N6AU69</accession>
<evidence type="ECO:0000256" key="4">
    <source>
        <dbReference type="ARBA" id="ARBA00023157"/>
    </source>
</evidence>
<dbReference type="InterPro" id="IPR030675">
    <property type="entry name" value="BPI/LBP"/>
</dbReference>